<dbReference type="Pfam" id="PF13493">
    <property type="entry name" value="DUF4118"/>
    <property type="match status" value="1"/>
</dbReference>
<dbReference type="PANTHER" id="PTHR45569:SF1">
    <property type="entry name" value="SENSOR PROTEIN KDPD"/>
    <property type="match status" value="1"/>
</dbReference>
<dbReference type="SMART" id="SM00388">
    <property type="entry name" value="HisKA"/>
    <property type="match status" value="1"/>
</dbReference>
<dbReference type="OrthoDB" id="9806130at2"/>
<dbReference type="EMBL" id="AP018738">
    <property type="protein sequence ID" value="BBE51657.1"/>
    <property type="molecule type" value="Genomic_DNA"/>
</dbReference>
<dbReference type="CDD" id="cd00082">
    <property type="entry name" value="HisKA"/>
    <property type="match status" value="1"/>
</dbReference>
<protein>
    <recommendedName>
        <fullName evidence="3">histidine kinase</fullName>
        <ecNumber evidence="3">2.7.13.3</ecNumber>
    </recommendedName>
</protein>
<dbReference type="STRING" id="1188319.OYT1_01123"/>
<keyword evidence="11" id="KW-0902">Two-component regulatory system</keyword>
<dbReference type="EC" id="2.7.13.3" evidence="3"/>
<evidence type="ECO:0000256" key="4">
    <source>
        <dbReference type="ARBA" id="ARBA00022553"/>
    </source>
</evidence>
<evidence type="ECO:0000256" key="7">
    <source>
        <dbReference type="ARBA" id="ARBA00022741"/>
    </source>
</evidence>
<dbReference type="Pfam" id="PF02518">
    <property type="entry name" value="HATPase_c"/>
    <property type="match status" value="1"/>
</dbReference>
<evidence type="ECO:0000256" key="13">
    <source>
        <dbReference type="SAM" id="Phobius"/>
    </source>
</evidence>
<feature type="transmembrane region" description="Helical" evidence="13">
    <location>
        <begin position="93"/>
        <end position="114"/>
    </location>
</feature>
<keyword evidence="8" id="KW-0418">Kinase</keyword>
<feature type="domain" description="Histidine kinase" evidence="14">
    <location>
        <begin position="280"/>
        <end position="494"/>
    </location>
</feature>
<gene>
    <name evidence="15" type="ORF">OYT1_ch2132</name>
</gene>
<dbReference type="InterPro" id="IPR004358">
    <property type="entry name" value="Sig_transdc_His_kin-like_C"/>
</dbReference>
<dbReference type="InterPro" id="IPR003594">
    <property type="entry name" value="HATPase_dom"/>
</dbReference>
<keyword evidence="16" id="KW-1185">Reference proteome</keyword>
<dbReference type="PROSITE" id="PS50109">
    <property type="entry name" value="HIS_KIN"/>
    <property type="match status" value="1"/>
</dbReference>
<dbReference type="InterPro" id="IPR036097">
    <property type="entry name" value="HisK_dim/P_sf"/>
</dbReference>
<dbReference type="SUPFAM" id="SSF55874">
    <property type="entry name" value="ATPase domain of HSP90 chaperone/DNA topoisomerase II/histidine kinase"/>
    <property type="match status" value="1"/>
</dbReference>
<dbReference type="KEGG" id="fam:OYT1_ch2132"/>
<dbReference type="AlphaFoldDB" id="A0A2Z6GDV4"/>
<dbReference type="FunFam" id="3.30.565.10:FF:000042">
    <property type="entry name" value="Two-component sensor histidine kinase KdpD"/>
    <property type="match status" value="1"/>
</dbReference>
<dbReference type="InterPro" id="IPR005467">
    <property type="entry name" value="His_kinase_dom"/>
</dbReference>
<keyword evidence="5" id="KW-0808">Transferase</keyword>
<keyword evidence="7" id="KW-0547">Nucleotide-binding</keyword>
<dbReference type="InterPro" id="IPR036890">
    <property type="entry name" value="HATPase_C_sf"/>
</dbReference>
<reference evidence="15 16" key="1">
    <citation type="submission" date="2018-06" db="EMBL/GenBank/DDBJ databases">
        <title>OYT1 Genome Sequencing.</title>
        <authorList>
            <person name="Kato S."/>
            <person name="Itoh T."/>
            <person name="Ohkuma M."/>
        </authorList>
    </citation>
    <scope>NUCLEOTIDE SEQUENCE [LARGE SCALE GENOMIC DNA]</scope>
    <source>
        <strain evidence="15 16">OYT1</strain>
    </source>
</reference>
<proteinExistence type="predicted"/>
<evidence type="ECO:0000259" key="14">
    <source>
        <dbReference type="PROSITE" id="PS50109"/>
    </source>
</evidence>
<feature type="transmembrane region" description="Helical" evidence="13">
    <location>
        <begin position="64"/>
        <end position="81"/>
    </location>
</feature>
<accession>A0A2Z6GDV4</accession>
<dbReference type="Proteomes" id="UP000033070">
    <property type="component" value="Chromosome"/>
</dbReference>
<dbReference type="InterPro" id="IPR029016">
    <property type="entry name" value="GAF-like_dom_sf"/>
</dbReference>
<keyword evidence="12 13" id="KW-0472">Membrane</keyword>
<dbReference type="Pfam" id="PF00512">
    <property type="entry name" value="HisKA"/>
    <property type="match status" value="1"/>
</dbReference>
<evidence type="ECO:0000256" key="3">
    <source>
        <dbReference type="ARBA" id="ARBA00012438"/>
    </source>
</evidence>
<keyword evidence="4" id="KW-0597">Phosphoprotein</keyword>
<dbReference type="Gene3D" id="3.30.450.40">
    <property type="match status" value="1"/>
</dbReference>
<evidence type="ECO:0000256" key="2">
    <source>
        <dbReference type="ARBA" id="ARBA00004141"/>
    </source>
</evidence>
<keyword evidence="6 13" id="KW-0812">Transmembrane</keyword>
<dbReference type="PRINTS" id="PR00344">
    <property type="entry name" value="BCTRLSENSOR"/>
</dbReference>
<keyword evidence="10 13" id="KW-1133">Transmembrane helix</keyword>
<evidence type="ECO:0000256" key="12">
    <source>
        <dbReference type="ARBA" id="ARBA00023136"/>
    </source>
</evidence>
<dbReference type="Gene3D" id="3.30.565.10">
    <property type="entry name" value="Histidine kinase-like ATPase, C-terminal domain"/>
    <property type="match status" value="1"/>
</dbReference>
<dbReference type="RefSeq" id="WP_062626303.1">
    <property type="nucleotide sequence ID" value="NZ_AP018738.1"/>
</dbReference>
<feature type="transmembrane region" description="Helical" evidence="13">
    <location>
        <begin position="38"/>
        <end position="58"/>
    </location>
</feature>
<evidence type="ECO:0000256" key="1">
    <source>
        <dbReference type="ARBA" id="ARBA00000085"/>
    </source>
</evidence>
<evidence type="ECO:0000313" key="16">
    <source>
        <dbReference type="Proteomes" id="UP000033070"/>
    </source>
</evidence>
<dbReference type="InterPro" id="IPR038318">
    <property type="entry name" value="KdpD_sf"/>
</dbReference>
<name>A0A2Z6GDV4_9PROT</name>
<dbReference type="GO" id="GO:0005524">
    <property type="term" value="F:ATP binding"/>
    <property type="evidence" value="ECO:0007669"/>
    <property type="project" value="UniProtKB-KW"/>
</dbReference>
<dbReference type="Gene3D" id="1.20.120.620">
    <property type="entry name" value="Backbone structure of the membrane domain of e. Coli histidine kinase receptor kdpd"/>
    <property type="match status" value="1"/>
</dbReference>
<evidence type="ECO:0000313" key="15">
    <source>
        <dbReference type="EMBL" id="BBE51657.1"/>
    </source>
</evidence>
<dbReference type="InterPro" id="IPR052023">
    <property type="entry name" value="Histidine_kinase_KdpD"/>
</dbReference>
<dbReference type="InterPro" id="IPR025201">
    <property type="entry name" value="KdpD_TM"/>
</dbReference>
<evidence type="ECO:0000256" key="9">
    <source>
        <dbReference type="ARBA" id="ARBA00022840"/>
    </source>
</evidence>
<dbReference type="GO" id="GO:0042802">
    <property type="term" value="F:identical protein binding"/>
    <property type="evidence" value="ECO:0007669"/>
    <property type="project" value="UniProtKB-ARBA"/>
</dbReference>
<dbReference type="InterPro" id="IPR003661">
    <property type="entry name" value="HisK_dim/P_dom"/>
</dbReference>
<evidence type="ECO:0000256" key="10">
    <source>
        <dbReference type="ARBA" id="ARBA00022989"/>
    </source>
</evidence>
<evidence type="ECO:0000256" key="11">
    <source>
        <dbReference type="ARBA" id="ARBA00023012"/>
    </source>
</evidence>
<feature type="transmembrane region" description="Helical" evidence="13">
    <location>
        <begin position="15"/>
        <end position="31"/>
    </location>
</feature>
<evidence type="ECO:0000256" key="6">
    <source>
        <dbReference type="ARBA" id="ARBA00022692"/>
    </source>
</evidence>
<dbReference type="SMART" id="SM00387">
    <property type="entry name" value="HATPase_c"/>
    <property type="match status" value="1"/>
</dbReference>
<dbReference type="SUPFAM" id="SSF47384">
    <property type="entry name" value="Homodimeric domain of signal transducing histidine kinase"/>
    <property type="match status" value="1"/>
</dbReference>
<comment type="catalytic activity">
    <reaction evidence="1">
        <text>ATP + protein L-histidine = ADP + protein N-phospho-L-histidine.</text>
        <dbReference type="EC" id="2.7.13.3"/>
    </reaction>
</comment>
<sequence>MDTFHSSSVSKESGLVHQLWAIVACVLMTLVTQPLRDLVDLANIVMLFLLTVAIIAVWLGRKPAITASLVSIGLFDFFYVPPRFSFSVNDAQYLITFTVMLMVALIISHLTAGLRQNAIEAQRREQQIRALYALAQQLAGALTVEQASLDAQRFIRHLGMELHVLVPTLNEVLLTVGGEPVALDVAEMMVAKSVFSNNEAMELRSESPTKLVLPLSGVTRPRGVILVSAEREVLALQRPLLEAVASLMATALDRLHFVEVAQQHRMQMLTERLRSSILAALSHDVRTPLTVLYGLADTLTLPQYALPESAKETACAIRDQSLRLNNLVNNLLDMARLHAGQVQLRKEWQPIEEVIGASIKLLGVALQRHPVKVHLAADLPLIEFDAVLLERVFCNLLENAAKYAPLDTDIVMSARVVGVELEVTVANAGTGFPPDKLLKVFEPFERGIAESPVAGVGMGLAICRAVIEAHGGEISASNPESGGACVRFTLPLGEPPVIEQEAGELP</sequence>
<dbReference type="GO" id="GO:0005886">
    <property type="term" value="C:plasma membrane"/>
    <property type="evidence" value="ECO:0007669"/>
    <property type="project" value="TreeGrafter"/>
</dbReference>
<dbReference type="GO" id="GO:0000155">
    <property type="term" value="F:phosphorelay sensor kinase activity"/>
    <property type="evidence" value="ECO:0007669"/>
    <property type="project" value="InterPro"/>
</dbReference>
<evidence type="ECO:0000256" key="8">
    <source>
        <dbReference type="ARBA" id="ARBA00022777"/>
    </source>
</evidence>
<evidence type="ECO:0000256" key="5">
    <source>
        <dbReference type="ARBA" id="ARBA00022679"/>
    </source>
</evidence>
<dbReference type="Gene3D" id="1.10.287.130">
    <property type="match status" value="1"/>
</dbReference>
<dbReference type="PANTHER" id="PTHR45569">
    <property type="entry name" value="SENSOR PROTEIN KDPD"/>
    <property type="match status" value="1"/>
</dbReference>
<keyword evidence="9" id="KW-0067">ATP-binding</keyword>
<comment type="subcellular location">
    <subcellularLocation>
        <location evidence="2">Membrane</location>
        <topology evidence="2">Multi-pass membrane protein</topology>
    </subcellularLocation>
</comment>
<organism evidence="15 16">
    <name type="scientific">Ferriphaselus amnicola</name>
    <dbReference type="NCBI Taxonomy" id="1188319"/>
    <lineage>
        <taxon>Bacteria</taxon>
        <taxon>Pseudomonadati</taxon>
        <taxon>Pseudomonadota</taxon>
        <taxon>Betaproteobacteria</taxon>
        <taxon>Nitrosomonadales</taxon>
        <taxon>Gallionellaceae</taxon>
        <taxon>Ferriphaselus</taxon>
    </lineage>
</organism>